<protein>
    <submittedName>
        <fullName evidence="3">Uncharacterized protein</fullName>
    </submittedName>
</protein>
<feature type="region of interest" description="Disordered" evidence="1">
    <location>
        <begin position="229"/>
        <end position="252"/>
    </location>
</feature>
<keyword evidence="2" id="KW-1133">Transmembrane helix</keyword>
<gene>
    <name evidence="3" type="ORF">FA13DRAFT_78737</name>
</gene>
<evidence type="ECO:0000313" key="3">
    <source>
        <dbReference type="EMBL" id="TEB34289.1"/>
    </source>
</evidence>
<keyword evidence="4" id="KW-1185">Reference proteome</keyword>
<evidence type="ECO:0000256" key="2">
    <source>
        <dbReference type="SAM" id="Phobius"/>
    </source>
</evidence>
<feature type="compositionally biased region" description="Basic and acidic residues" evidence="1">
    <location>
        <begin position="243"/>
        <end position="252"/>
    </location>
</feature>
<evidence type="ECO:0000313" key="4">
    <source>
        <dbReference type="Proteomes" id="UP000298030"/>
    </source>
</evidence>
<dbReference type="Proteomes" id="UP000298030">
    <property type="component" value="Unassembled WGS sequence"/>
</dbReference>
<evidence type="ECO:0000256" key="1">
    <source>
        <dbReference type="SAM" id="MobiDB-lite"/>
    </source>
</evidence>
<dbReference type="AlphaFoldDB" id="A0A4Y7TLA1"/>
<proteinExistence type="predicted"/>
<feature type="transmembrane region" description="Helical" evidence="2">
    <location>
        <begin position="258"/>
        <end position="284"/>
    </location>
</feature>
<dbReference type="CDD" id="cd12087">
    <property type="entry name" value="TM_EGFR-like"/>
    <property type="match status" value="1"/>
</dbReference>
<comment type="caution">
    <text evidence="3">The sequence shown here is derived from an EMBL/GenBank/DDBJ whole genome shotgun (WGS) entry which is preliminary data.</text>
</comment>
<sequence>MGYSIFYSADGSVYAVNEPAQMNTSASVVGKDGAVIWRLDDIPVPSLESGGSFPVIRVYPTQGDLHLDYVAYRLASEEVERLDNVLLDDTHPYIEYDAPEADAFVREDNASTPVGFPLNGTWTRSDRAGSSFTTRFRGAFNVAVYGVLRHTRGRLSLNYTLNNGVTETKNYFDSTQAANATKWSFQKLYEHTFPRDQHFKNHKLEVTLAACTDDQTFYLDYITYQASDHQESTIPPSESDIGGDAKEASRLSDDDRGFSGASIGAIVGAIVGFIFFIAVSFRFVKLRRRQIQKRNAAQSGLNYREFT</sequence>
<reference evidence="3 4" key="1">
    <citation type="journal article" date="2019" name="Nat. Ecol. Evol.">
        <title>Megaphylogeny resolves global patterns of mushroom evolution.</title>
        <authorList>
            <person name="Varga T."/>
            <person name="Krizsan K."/>
            <person name="Foldi C."/>
            <person name="Dima B."/>
            <person name="Sanchez-Garcia M."/>
            <person name="Sanchez-Ramirez S."/>
            <person name="Szollosi G.J."/>
            <person name="Szarkandi J.G."/>
            <person name="Papp V."/>
            <person name="Albert L."/>
            <person name="Andreopoulos W."/>
            <person name="Angelini C."/>
            <person name="Antonin V."/>
            <person name="Barry K.W."/>
            <person name="Bougher N.L."/>
            <person name="Buchanan P."/>
            <person name="Buyck B."/>
            <person name="Bense V."/>
            <person name="Catcheside P."/>
            <person name="Chovatia M."/>
            <person name="Cooper J."/>
            <person name="Damon W."/>
            <person name="Desjardin D."/>
            <person name="Finy P."/>
            <person name="Geml J."/>
            <person name="Haridas S."/>
            <person name="Hughes K."/>
            <person name="Justo A."/>
            <person name="Karasinski D."/>
            <person name="Kautmanova I."/>
            <person name="Kiss B."/>
            <person name="Kocsube S."/>
            <person name="Kotiranta H."/>
            <person name="LaButti K.M."/>
            <person name="Lechner B.E."/>
            <person name="Liimatainen K."/>
            <person name="Lipzen A."/>
            <person name="Lukacs Z."/>
            <person name="Mihaltcheva S."/>
            <person name="Morgado L.N."/>
            <person name="Niskanen T."/>
            <person name="Noordeloos M.E."/>
            <person name="Ohm R.A."/>
            <person name="Ortiz-Santana B."/>
            <person name="Ovrebo C."/>
            <person name="Racz N."/>
            <person name="Riley R."/>
            <person name="Savchenko A."/>
            <person name="Shiryaev A."/>
            <person name="Soop K."/>
            <person name="Spirin V."/>
            <person name="Szebenyi C."/>
            <person name="Tomsovsky M."/>
            <person name="Tulloss R.E."/>
            <person name="Uehling J."/>
            <person name="Grigoriev I.V."/>
            <person name="Vagvolgyi C."/>
            <person name="Papp T."/>
            <person name="Martin F.M."/>
            <person name="Miettinen O."/>
            <person name="Hibbett D.S."/>
            <person name="Nagy L.G."/>
        </authorList>
    </citation>
    <scope>NUCLEOTIDE SEQUENCE [LARGE SCALE GENOMIC DNA]</scope>
    <source>
        <strain evidence="3 4">FP101781</strain>
    </source>
</reference>
<accession>A0A4Y7TLA1</accession>
<dbReference type="EMBL" id="QPFP01000010">
    <property type="protein sequence ID" value="TEB34289.1"/>
    <property type="molecule type" value="Genomic_DNA"/>
</dbReference>
<name>A0A4Y7TLA1_COPMI</name>
<dbReference type="OrthoDB" id="2927144at2759"/>
<organism evidence="3 4">
    <name type="scientific">Coprinellus micaceus</name>
    <name type="common">Glistening ink-cap mushroom</name>
    <name type="synonym">Coprinus micaceus</name>
    <dbReference type="NCBI Taxonomy" id="71717"/>
    <lineage>
        <taxon>Eukaryota</taxon>
        <taxon>Fungi</taxon>
        <taxon>Dikarya</taxon>
        <taxon>Basidiomycota</taxon>
        <taxon>Agaricomycotina</taxon>
        <taxon>Agaricomycetes</taxon>
        <taxon>Agaricomycetidae</taxon>
        <taxon>Agaricales</taxon>
        <taxon>Agaricineae</taxon>
        <taxon>Psathyrellaceae</taxon>
        <taxon>Coprinellus</taxon>
    </lineage>
</organism>
<keyword evidence="2" id="KW-0812">Transmembrane</keyword>
<keyword evidence="2" id="KW-0472">Membrane</keyword>